<protein>
    <submittedName>
        <fullName evidence="2">Uncharacterized protein</fullName>
    </submittedName>
</protein>
<comment type="caution">
    <text evidence="2">The sequence shown here is derived from an EMBL/GenBank/DDBJ whole genome shotgun (WGS) entry which is preliminary data.</text>
</comment>
<organism evidence="2 3">
    <name type="scientific">Caerostris extrusa</name>
    <name type="common">Bark spider</name>
    <name type="synonym">Caerostris bankana</name>
    <dbReference type="NCBI Taxonomy" id="172846"/>
    <lineage>
        <taxon>Eukaryota</taxon>
        <taxon>Metazoa</taxon>
        <taxon>Ecdysozoa</taxon>
        <taxon>Arthropoda</taxon>
        <taxon>Chelicerata</taxon>
        <taxon>Arachnida</taxon>
        <taxon>Araneae</taxon>
        <taxon>Araneomorphae</taxon>
        <taxon>Entelegynae</taxon>
        <taxon>Araneoidea</taxon>
        <taxon>Araneidae</taxon>
        <taxon>Caerostris</taxon>
    </lineage>
</organism>
<evidence type="ECO:0000256" key="1">
    <source>
        <dbReference type="SAM" id="Phobius"/>
    </source>
</evidence>
<proteinExistence type="predicted"/>
<keyword evidence="1" id="KW-0472">Membrane</keyword>
<name>A0AAV4MSM9_CAEEX</name>
<reference evidence="2 3" key="1">
    <citation type="submission" date="2021-06" db="EMBL/GenBank/DDBJ databases">
        <title>Caerostris extrusa draft genome.</title>
        <authorList>
            <person name="Kono N."/>
            <person name="Arakawa K."/>
        </authorList>
    </citation>
    <scope>NUCLEOTIDE SEQUENCE [LARGE SCALE GENOMIC DNA]</scope>
</reference>
<keyword evidence="1" id="KW-1133">Transmembrane helix</keyword>
<sequence length="95" mass="10659">MQILLAKYIYLIESDEVSALTSSEPLLLLGFPNPWKSLAIEESTSLIAFIGVNGHTRSIKQSWLIIHLVVSFVDLINAIASAFCLLWMSPQDRIR</sequence>
<dbReference type="Proteomes" id="UP001054945">
    <property type="component" value="Unassembled WGS sequence"/>
</dbReference>
<gene>
    <name evidence="2" type="ORF">CEXT_54761</name>
</gene>
<evidence type="ECO:0000313" key="3">
    <source>
        <dbReference type="Proteomes" id="UP001054945"/>
    </source>
</evidence>
<dbReference type="AlphaFoldDB" id="A0AAV4MSM9"/>
<evidence type="ECO:0000313" key="2">
    <source>
        <dbReference type="EMBL" id="GIX73859.1"/>
    </source>
</evidence>
<keyword evidence="3" id="KW-1185">Reference proteome</keyword>
<dbReference type="EMBL" id="BPLR01019997">
    <property type="protein sequence ID" value="GIX73859.1"/>
    <property type="molecule type" value="Genomic_DNA"/>
</dbReference>
<keyword evidence="1" id="KW-0812">Transmembrane</keyword>
<accession>A0AAV4MSM9</accession>
<feature type="transmembrane region" description="Helical" evidence="1">
    <location>
        <begin position="64"/>
        <end position="88"/>
    </location>
</feature>